<comment type="pathway">
    <text evidence="2 9">Amino-acid biosynthesis; L-tryptophan biosynthesis; L-tryptophan from chorismate: step 3/5.</text>
</comment>
<keyword evidence="12" id="KW-1185">Reference proteome</keyword>
<organism evidence="11 12">
    <name type="scientific">Marininema mesophilum</name>
    <dbReference type="NCBI Taxonomy" id="1048340"/>
    <lineage>
        <taxon>Bacteria</taxon>
        <taxon>Bacillati</taxon>
        <taxon>Bacillota</taxon>
        <taxon>Bacilli</taxon>
        <taxon>Bacillales</taxon>
        <taxon>Thermoactinomycetaceae</taxon>
        <taxon>Marininema</taxon>
    </lineage>
</organism>
<keyword evidence="6 9" id="KW-0822">Tryptophan biosynthesis</keyword>
<reference evidence="11 12" key="1">
    <citation type="submission" date="2016-10" db="EMBL/GenBank/DDBJ databases">
        <authorList>
            <person name="de Groot N.N."/>
        </authorList>
    </citation>
    <scope>NUCLEOTIDE SEQUENCE [LARGE SCALE GENOMIC DNA]</scope>
    <source>
        <strain evidence="11 12">DSM 45610</strain>
    </source>
</reference>
<accession>A0A1H2UT45</accession>
<evidence type="ECO:0000259" key="10">
    <source>
        <dbReference type="Pfam" id="PF00697"/>
    </source>
</evidence>
<evidence type="ECO:0000313" key="12">
    <source>
        <dbReference type="Proteomes" id="UP000198534"/>
    </source>
</evidence>
<evidence type="ECO:0000256" key="1">
    <source>
        <dbReference type="ARBA" id="ARBA00001164"/>
    </source>
</evidence>
<keyword evidence="8 9" id="KW-0413">Isomerase</keyword>
<gene>
    <name evidence="9" type="primary">trpF</name>
    <name evidence="11" type="ORF">SAMN05444487_104212</name>
</gene>
<keyword evidence="5 9" id="KW-0028">Amino-acid biosynthesis</keyword>
<evidence type="ECO:0000313" key="11">
    <source>
        <dbReference type="EMBL" id="SDW59242.1"/>
    </source>
</evidence>
<feature type="domain" description="N-(5'phosphoribosyl) anthranilate isomerase (PRAI)" evidence="10">
    <location>
        <begin position="8"/>
        <end position="213"/>
    </location>
</feature>
<dbReference type="Gene3D" id="3.20.20.70">
    <property type="entry name" value="Aldolase class I"/>
    <property type="match status" value="1"/>
</dbReference>
<evidence type="ECO:0000256" key="3">
    <source>
        <dbReference type="ARBA" id="ARBA00012572"/>
    </source>
</evidence>
<dbReference type="CDD" id="cd00405">
    <property type="entry name" value="PRAI"/>
    <property type="match status" value="1"/>
</dbReference>
<keyword evidence="7 9" id="KW-0057">Aromatic amino acid biosynthesis</keyword>
<dbReference type="RefSeq" id="WP_091737649.1">
    <property type="nucleotide sequence ID" value="NZ_FNNQ01000004.1"/>
</dbReference>
<evidence type="ECO:0000256" key="4">
    <source>
        <dbReference type="ARBA" id="ARBA00022272"/>
    </source>
</evidence>
<dbReference type="InterPro" id="IPR011060">
    <property type="entry name" value="RibuloseP-bd_barrel"/>
</dbReference>
<dbReference type="PANTHER" id="PTHR42894">
    <property type="entry name" value="N-(5'-PHOSPHORIBOSYL)ANTHRANILATE ISOMERASE"/>
    <property type="match status" value="1"/>
</dbReference>
<name>A0A1H2UT45_9BACL</name>
<evidence type="ECO:0000256" key="2">
    <source>
        <dbReference type="ARBA" id="ARBA00004664"/>
    </source>
</evidence>
<dbReference type="GO" id="GO:0004640">
    <property type="term" value="F:phosphoribosylanthranilate isomerase activity"/>
    <property type="evidence" value="ECO:0007669"/>
    <property type="project" value="UniProtKB-UniRule"/>
</dbReference>
<evidence type="ECO:0000256" key="9">
    <source>
        <dbReference type="HAMAP-Rule" id="MF_00135"/>
    </source>
</evidence>
<evidence type="ECO:0000256" key="5">
    <source>
        <dbReference type="ARBA" id="ARBA00022605"/>
    </source>
</evidence>
<dbReference type="PANTHER" id="PTHR42894:SF1">
    <property type="entry name" value="N-(5'-PHOSPHORIBOSYL)ANTHRANILATE ISOMERASE"/>
    <property type="match status" value="1"/>
</dbReference>
<dbReference type="InterPro" id="IPR001240">
    <property type="entry name" value="PRAI_dom"/>
</dbReference>
<proteinExistence type="inferred from homology"/>
<evidence type="ECO:0000256" key="7">
    <source>
        <dbReference type="ARBA" id="ARBA00023141"/>
    </source>
</evidence>
<protein>
    <recommendedName>
        <fullName evidence="4 9">N-(5'-phosphoribosyl)anthranilate isomerase</fullName>
        <shortName evidence="9">PRAI</shortName>
        <ecNumber evidence="3 9">5.3.1.24</ecNumber>
    </recommendedName>
</protein>
<dbReference type="Pfam" id="PF00697">
    <property type="entry name" value="PRAI"/>
    <property type="match status" value="1"/>
</dbReference>
<dbReference type="AlphaFoldDB" id="A0A1H2UT45"/>
<dbReference type="UniPathway" id="UPA00035">
    <property type="reaction ID" value="UER00042"/>
</dbReference>
<dbReference type="InterPro" id="IPR013785">
    <property type="entry name" value="Aldolase_TIM"/>
</dbReference>
<evidence type="ECO:0000256" key="6">
    <source>
        <dbReference type="ARBA" id="ARBA00022822"/>
    </source>
</evidence>
<dbReference type="OrthoDB" id="9786954at2"/>
<dbReference type="GO" id="GO:0000162">
    <property type="term" value="P:L-tryptophan biosynthetic process"/>
    <property type="evidence" value="ECO:0007669"/>
    <property type="project" value="UniProtKB-UniRule"/>
</dbReference>
<dbReference type="EMBL" id="FNNQ01000004">
    <property type="protein sequence ID" value="SDW59242.1"/>
    <property type="molecule type" value="Genomic_DNA"/>
</dbReference>
<evidence type="ECO:0000256" key="8">
    <source>
        <dbReference type="ARBA" id="ARBA00023235"/>
    </source>
</evidence>
<dbReference type="Proteomes" id="UP000198534">
    <property type="component" value="Unassembled WGS sequence"/>
</dbReference>
<dbReference type="HAMAP" id="MF_00135">
    <property type="entry name" value="PRAI"/>
    <property type="match status" value="1"/>
</dbReference>
<dbReference type="STRING" id="1048340.SAMN05444487_104212"/>
<dbReference type="EC" id="5.3.1.24" evidence="3 9"/>
<comment type="similarity">
    <text evidence="9">Belongs to the TrpF family.</text>
</comment>
<dbReference type="InterPro" id="IPR044643">
    <property type="entry name" value="TrpF_fam"/>
</dbReference>
<dbReference type="SUPFAM" id="SSF51366">
    <property type="entry name" value="Ribulose-phoshate binding barrel"/>
    <property type="match status" value="1"/>
</dbReference>
<comment type="catalytic activity">
    <reaction evidence="1 9">
        <text>N-(5-phospho-beta-D-ribosyl)anthranilate = 1-(2-carboxyphenylamino)-1-deoxy-D-ribulose 5-phosphate</text>
        <dbReference type="Rhea" id="RHEA:21540"/>
        <dbReference type="ChEBI" id="CHEBI:18277"/>
        <dbReference type="ChEBI" id="CHEBI:58613"/>
        <dbReference type="EC" id="5.3.1.24"/>
    </reaction>
</comment>
<sequence length="220" mass="24001">MKKRTAIKLCGMRRPEDVEACGELDIDAIGLILVPNRKRTVTPKVALDLVQRLPRRIASVGVMANPTIDEVKGWLDKVPFNRIQLHGNESPELCRQIQTEIGVPIIKVIHVGEDKSEASLDAKAYAPVVDAVLLDSGAGKVKGGTGQSFAWERIPPFAEPWQKAGVPIWVAGGLHPENVAELVSRYSIAGVDTSSGVETEGNKDPVKMAQFVERVRNHDE</sequence>